<evidence type="ECO:0000259" key="13">
    <source>
        <dbReference type="PROSITE" id="PS50089"/>
    </source>
</evidence>
<comment type="caution">
    <text evidence="14">The sequence shown here is derived from an EMBL/GenBank/DDBJ whole genome shotgun (WGS) entry which is preliminary data.</text>
</comment>
<evidence type="ECO:0000256" key="7">
    <source>
        <dbReference type="ARBA" id="ARBA00022771"/>
    </source>
</evidence>
<dbReference type="GO" id="GO:0008270">
    <property type="term" value="F:zinc ion binding"/>
    <property type="evidence" value="ECO:0007669"/>
    <property type="project" value="UniProtKB-KW"/>
</dbReference>
<dbReference type="PROSITE" id="PS50089">
    <property type="entry name" value="ZF_RING_2"/>
    <property type="match status" value="1"/>
</dbReference>
<dbReference type="SMART" id="SM00184">
    <property type="entry name" value="RING"/>
    <property type="match status" value="1"/>
</dbReference>
<keyword evidence="7 12" id="KW-0863">Zinc-finger</keyword>
<evidence type="ECO:0000256" key="2">
    <source>
        <dbReference type="ARBA" id="ARBA00004141"/>
    </source>
</evidence>
<comment type="catalytic activity">
    <reaction evidence="1">
        <text>S-ubiquitinyl-[E2 ubiquitin-conjugating enzyme]-L-cysteine + [acceptor protein]-L-lysine = [E2 ubiquitin-conjugating enzyme]-L-cysteine + N(6)-ubiquitinyl-[acceptor protein]-L-lysine.</text>
        <dbReference type="EC" id="2.3.2.27"/>
    </reaction>
</comment>
<dbReference type="InterPro" id="IPR001841">
    <property type="entry name" value="Znf_RING"/>
</dbReference>
<evidence type="ECO:0000313" key="14">
    <source>
        <dbReference type="EMBL" id="CAG9328699.1"/>
    </source>
</evidence>
<gene>
    <name evidence="14" type="ORF">BSTOLATCC_MIC46690</name>
</gene>
<reference evidence="14" key="1">
    <citation type="submission" date="2021-09" db="EMBL/GenBank/DDBJ databases">
        <authorList>
            <consortium name="AG Swart"/>
            <person name="Singh M."/>
            <person name="Singh A."/>
            <person name="Seah K."/>
            <person name="Emmerich C."/>
        </authorList>
    </citation>
    <scope>NUCLEOTIDE SEQUENCE</scope>
    <source>
        <strain evidence="14">ATCC30299</strain>
    </source>
</reference>
<evidence type="ECO:0000256" key="6">
    <source>
        <dbReference type="ARBA" id="ARBA00022723"/>
    </source>
</evidence>
<keyword evidence="15" id="KW-1185">Reference proteome</keyword>
<keyword evidence="4" id="KW-0808">Transferase</keyword>
<dbReference type="AlphaFoldDB" id="A0AAU9JUU8"/>
<dbReference type="GO" id="GO:0061630">
    <property type="term" value="F:ubiquitin protein ligase activity"/>
    <property type="evidence" value="ECO:0007669"/>
    <property type="project" value="UniProtKB-EC"/>
</dbReference>
<dbReference type="Pfam" id="PF13639">
    <property type="entry name" value="zf-RING_2"/>
    <property type="match status" value="1"/>
</dbReference>
<dbReference type="SUPFAM" id="SSF57850">
    <property type="entry name" value="RING/U-box"/>
    <property type="match status" value="1"/>
</dbReference>
<dbReference type="Proteomes" id="UP001162131">
    <property type="component" value="Unassembled WGS sequence"/>
</dbReference>
<evidence type="ECO:0000256" key="12">
    <source>
        <dbReference type="PROSITE-ProRule" id="PRU00175"/>
    </source>
</evidence>
<dbReference type="GO" id="GO:0016020">
    <property type="term" value="C:membrane"/>
    <property type="evidence" value="ECO:0007669"/>
    <property type="project" value="UniProtKB-SubCell"/>
</dbReference>
<evidence type="ECO:0000256" key="9">
    <source>
        <dbReference type="ARBA" id="ARBA00022833"/>
    </source>
</evidence>
<evidence type="ECO:0000256" key="10">
    <source>
        <dbReference type="ARBA" id="ARBA00022989"/>
    </source>
</evidence>
<dbReference type="InterPro" id="IPR013083">
    <property type="entry name" value="Znf_RING/FYVE/PHD"/>
</dbReference>
<name>A0AAU9JUU8_9CILI</name>
<evidence type="ECO:0000256" key="4">
    <source>
        <dbReference type="ARBA" id="ARBA00022679"/>
    </source>
</evidence>
<comment type="subcellular location">
    <subcellularLocation>
        <location evidence="2">Membrane</location>
        <topology evidence="2">Multi-pass membrane protein</topology>
    </subcellularLocation>
</comment>
<keyword evidence="11" id="KW-0472">Membrane</keyword>
<feature type="domain" description="RING-type" evidence="13">
    <location>
        <begin position="140"/>
        <end position="181"/>
    </location>
</feature>
<keyword evidence="9" id="KW-0862">Zinc</keyword>
<dbReference type="EMBL" id="CAJZBQ010000046">
    <property type="protein sequence ID" value="CAG9328699.1"/>
    <property type="molecule type" value="Genomic_DNA"/>
</dbReference>
<keyword evidence="8" id="KW-0833">Ubl conjugation pathway</keyword>
<dbReference type="PANTHER" id="PTHR45977">
    <property type="entry name" value="TARGET OF ERK KINASE MPK-1"/>
    <property type="match status" value="1"/>
</dbReference>
<evidence type="ECO:0000256" key="11">
    <source>
        <dbReference type="ARBA" id="ARBA00023136"/>
    </source>
</evidence>
<accession>A0AAU9JUU8</accession>
<organism evidence="14 15">
    <name type="scientific">Blepharisma stoltei</name>
    <dbReference type="NCBI Taxonomy" id="1481888"/>
    <lineage>
        <taxon>Eukaryota</taxon>
        <taxon>Sar</taxon>
        <taxon>Alveolata</taxon>
        <taxon>Ciliophora</taxon>
        <taxon>Postciliodesmatophora</taxon>
        <taxon>Heterotrichea</taxon>
        <taxon>Heterotrichida</taxon>
        <taxon>Blepharismidae</taxon>
        <taxon>Blepharisma</taxon>
    </lineage>
</organism>
<dbReference type="Gene3D" id="3.30.40.10">
    <property type="entry name" value="Zinc/RING finger domain, C3HC4 (zinc finger)"/>
    <property type="match status" value="1"/>
</dbReference>
<keyword evidence="6" id="KW-0479">Metal-binding</keyword>
<sequence>MVGFIIKRIMTDIVRLAKIPVIAKGAKRLVYKVTVDHYATTYCITSAFLGLYLYYENINGESAAFMWILHSLLLTCIRMYSVKTEEYPELQRLRQIENTIEILTRYRNEQIRNNPELAGCPSFDEVFSLPHIHMKESGYCCICLDTIDLKETITNIGCTHKFHSKCIDVWILNNPTCPVCKIRVNFEKKAKPST</sequence>
<evidence type="ECO:0000256" key="5">
    <source>
        <dbReference type="ARBA" id="ARBA00022692"/>
    </source>
</evidence>
<keyword evidence="10" id="KW-1133">Transmembrane helix</keyword>
<dbReference type="EC" id="2.3.2.27" evidence="3"/>
<evidence type="ECO:0000256" key="1">
    <source>
        <dbReference type="ARBA" id="ARBA00000900"/>
    </source>
</evidence>
<evidence type="ECO:0000256" key="8">
    <source>
        <dbReference type="ARBA" id="ARBA00022786"/>
    </source>
</evidence>
<proteinExistence type="predicted"/>
<evidence type="ECO:0000313" key="15">
    <source>
        <dbReference type="Proteomes" id="UP001162131"/>
    </source>
</evidence>
<keyword evidence="5" id="KW-0812">Transmembrane</keyword>
<evidence type="ECO:0000256" key="3">
    <source>
        <dbReference type="ARBA" id="ARBA00012483"/>
    </source>
</evidence>
<protein>
    <recommendedName>
        <fullName evidence="3">RING-type E3 ubiquitin transferase</fullName>
        <ecNumber evidence="3">2.3.2.27</ecNumber>
    </recommendedName>
</protein>